<name>A0A849P5V8_9BURK</name>
<comment type="caution">
    <text evidence="11">The sequence shown here is derived from an EMBL/GenBank/DDBJ whole genome shotgun (WGS) entry which is preliminary data.</text>
</comment>
<dbReference type="GO" id="GO:0005737">
    <property type="term" value="C:cytoplasm"/>
    <property type="evidence" value="ECO:0007669"/>
    <property type="project" value="UniProtKB-SubCell"/>
</dbReference>
<evidence type="ECO:0000256" key="2">
    <source>
        <dbReference type="ARBA" id="ARBA00007599"/>
    </source>
</evidence>
<organism evidence="11 12">
    <name type="scientific">Pelistega suis</name>
    <dbReference type="NCBI Taxonomy" id="1631957"/>
    <lineage>
        <taxon>Bacteria</taxon>
        <taxon>Pseudomonadati</taxon>
        <taxon>Pseudomonadota</taxon>
        <taxon>Betaproteobacteria</taxon>
        <taxon>Burkholderiales</taxon>
        <taxon>Alcaligenaceae</taxon>
        <taxon>Pelistega</taxon>
    </lineage>
</organism>
<keyword evidence="9" id="KW-0460">Magnesium</keyword>
<gene>
    <name evidence="11" type="primary">tsaE</name>
    <name evidence="11" type="ORF">HKX39_02840</name>
</gene>
<evidence type="ECO:0000256" key="9">
    <source>
        <dbReference type="ARBA" id="ARBA00022842"/>
    </source>
</evidence>
<evidence type="ECO:0000256" key="6">
    <source>
        <dbReference type="ARBA" id="ARBA00022723"/>
    </source>
</evidence>
<dbReference type="GO" id="GO:0046872">
    <property type="term" value="F:metal ion binding"/>
    <property type="evidence" value="ECO:0007669"/>
    <property type="project" value="UniProtKB-KW"/>
</dbReference>
<dbReference type="GO" id="GO:0002949">
    <property type="term" value="P:tRNA threonylcarbamoyladenosine modification"/>
    <property type="evidence" value="ECO:0007669"/>
    <property type="project" value="InterPro"/>
</dbReference>
<dbReference type="Gene3D" id="3.40.50.300">
    <property type="entry name" value="P-loop containing nucleotide triphosphate hydrolases"/>
    <property type="match status" value="1"/>
</dbReference>
<evidence type="ECO:0000256" key="7">
    <source>
        <dbReference type="ARBA" id="ARBA00022741"/>
    </source>
</evidence>
<keyword evidence="12" id="KW-1185">Reference proteome</keyword>
<dbReference type="SUPFAM" id="SSF52540">
    <property type="entry name" value="P-loop containing nucleoside triphosphate hydrolases"/>
    <property type="match status" value="1"/>
</dbReference>
<sequence>MSHFTAHTLRIFLADEEATTILAQAMAKPINDEISTSYNQENGLSSAYHLHLQGDLGAGKTAFSRAFLQALGVTGRIKSPTYTLVESYKVSRLYLYHFDFYRFNESTEWQEAGFREHLLEQAVVLIEWPEKADKSLPKPDVLLHLHYHDTGRIAELSAYSDKGEKWIAQLRTHQALTIVA</sequence>
<evidence type="ECO:0000256" key="5">
    <source>
        <dbReference type="ARBA" id="ARBA00022694"/>
    </source>
</evidence>
<dbReference type="Proteomes" id="UP000537862">
    <property type="component" value="Unassembled WGS sequence"/>
</dbReference>
<evidence type="ECO:0000256" key="1">
    <source>
        <dbReference type="ARBA" id="ARBA00004496"/>
    </source>
</evidence>
<dbReference type="GO" id="GO:0016740">
    <property type="term" value="F:transferase activity"/>
    <property type="evidence" value="ECO:0007669"/>
    <property type="project" value="UniProtKB-KW"/>
</dbReference>
<keyword evidence="7" id="KW-0547">Nucleotide-binding</keyword>
<dbReference type="InterPro" id="IPR003442">
    <property type="entry name" value="T6A_TsaE"/>
</dbReference>
<proteinExistence type="inferred from homology"/>
<accession>A0A849P5V8</accession>
<keyword evidence="11" id="KW-0808">Transferase</keyword>
<dbReference type="EMBL" id="JABGBN010000001">
    <property type="protein sequence ID" value="NOL51115.1"/>
    <property type="molecule type" value="Genomic_DNA"/>
</dbReference>
<evidence type="ECO:0000256" key="4">
    <source>
        <dbReference type="ARBA" id="ARBA00022490"/>
    </source>
</evidence>
<keyword evidence="5" id="KW-0819">tRNA processing</keyword>
<dbReference type="PANTHER" id="PTHR33540:SF2">
    <property type="entry name" value="TRNA THREONYLCARBAMOYLADENOSINE BIOSYNTHESIS PROTEIN TSAE"/>
    <property type="match status" value="1"/>
</dbReference>
<evidence type="ECO:0000313" key="12">
    <source>
        <dbReference type="Proteomes" id="UP000537862"/>
    </source>
</evidence>
<keyword evidence="8" id="KW-0067">ATP-binding</keyword>
<keyword evidence="4" id="KW-0963">Cytoplasm</keyword>
<dbReference type="Pfam" id="PF02367">
    <property type="entry name" value="TsaE"/>
    <property type="match status" value="1"/>
</dbReference>
<comment type="similarity">
    <text evidence="2">Belongs to the TsaE family.</text>
</comment>
<evidence type="ECO:0000256" key="3">
    <source>
        <dbReference type="ARBA" id="ARBA00019010"/>
    </source>
</evidence>
<dbReference type="PANTHER" id="PTHR33540">
    <property type="entry name" value="TRNA THREONYLCARBAMOYLADENOSINE BIOSYNTHESIS PROTEIN TSAE"/>
    <property type="match status" value="1"/>
</dbReference>
<evidence type="ECO:0000256" key="10">
    <source>
        <dbReference type="ARBA" id="ARBA00032441"/>
    </source>
</evidence>
<keyword evidence="6" id="KW-0479">Metal-binding</keyword>
<dbReference type="GO" id="GO:0005524">
    <property type="term" value="F:ATP binding"/>
    <property type="evidence" value="ECO:0007669"/>
    <property type="project" value="UniProtKB-KW"/>
</dbReference>
<dbReference type="InterPro" id="IPR027417">
    <property type="entry name" value="P-loop_NTPase"/>
</dbReference>
<dbReference type="AlphaFoldDB" id="A0A849P5V8"/>
<comment type="subcellular location">
    <subcellularLocation>
        <location evidence="1">Cytoplasm</location>
    </subcellularLocation>
</comment>
<reference evidence="11 12" key="1">
    <citation type="submission" date="2020-05" db="EMBL/GenBank/DDBJ databases">
        <authorList>
            <person name="Niu N."/>
        </authorList>
    </citation>
    <scope>NUCLEOTIDE SEQUENCE [LARGE SCALE GENOMIC DNA]</scope>
    <source>
        <strain evidence="11 12">3340-03</strain>
    </source>
</reference>
<dbReference type="NCBIfam" id="TIGR00150">
    <property type="entry name" value="T6A_YjeE"/>
    <property type="match status" value="1"/>
</dbReference>
<evidence type="ECO:0000313" key="11">
    <source>
        <dbReference type="EMBL" id="NOL51115.1"/>
    </source>
</evidence>
<evidence type="ECO:0000256" key="8">
    <source>
        <dbReference type="ARBA" id="ARBA00022840"/>
    </source>
</evidence>
<protein>
    <recommendedName>
        <fullName evidence="3">tRNA threonylcarbamoyladenosine biosynthesis protein TsaE</fullName>
    </recommendedName>
    <alternativeName>
        <fullName evidence="10">t(6)A37 threonylcarbamoyladenosine biosynthesis protein TsaE</fullName>
    </alternativeName>
</protein>